<dbReference type="Gene3D" id="1.20.120.1080">
    <property type="match status" value="1"/>
</dbReference>
<comment type="caution">
    <text evidence="7">The sequence shown here is derived from an EMBL/GenBank/DDBJ whole genome shotgun (WGS) entry which is preliminary data.</text>
</comment>
<dbReference type="GO" id="GO:0004386">
    <property type="term" value="F:helicase activity"/>
    <property type="evidence" value="ECO:0007669"/>
    <property type="project" value="UniProtKB-KW"/>
</dbReference>
<dbReference type="InterPro" id="IPR056329">
    <property type="entry name" value="CON_HrpB"/>
</dbReference>
<dbReference type="SMART" id="SM00487">
    <property type="entry name" value="DEXDc"/>
    <property type="match status" value="1"/>
</dbReference>
<reference evidence="7 8" key="1">
    <citation type="submission" date="2021-05" db="EMBL/GenBank/DDBJ databases">
        <title>A Polyphasic approach of four new species of the genus Ohtaekwangia: Ohtaekwangia histidinii sp. nov., Ohtaekwangia cretensis sp. nov., Ohtaekwangia indiensis sp. nov., Ohtaekwangia reichenbachii sp. nov. from diverse environment.</title>
        <authorList>
            <person name="Octaviana S."/>
        </authorList>
    </citation>
    <scope>NUCLEOTIDE SEQUENCE [LARGE SCALE GENOMIC DNA]</scope>
    <source>
        <strain evidence="7 8">PWU4</strain>
    </source>
</reference>
<dbReference type="InterPro" id="IPR011545">
    <property type="entry name" value="DEAD/DEAH_box_helicase_dom"/>
</dbReference>
<accession>A0AAP2GLN9</accession>
<dbReference type="SMART" id="SM00490">
    <property type="entry name" value="HELICc"/>
    <property type="match status" value="1"/>
</dbReference>
<evidence type="ECO:0000259" key="6">
    <source>
        <dbReference type="PROSITE" id="PS51194"/>
    </source>
</evidence>
<dbReference type="PIRSF" id="PIRSF005496">
    <property type="entry name" value="ATP_hel_hrpB"/>
    <property type="match status" value="1"/>
</dbReference>
<evidence type="ECO:0000259" key="5">
    <source>
        <dbReference type="PROSITE" id="PS51192"/>
    </source>
</evidence>
<dbReference type="PANTHER" id="PTHR43519:SF1">
    <property type="entry name" value="ATP-DEPENDENT RNA HELICASE HRPB"/>
    <property type="match status" value="1"/>
</dbReference>
<dbReference type="SMART" id="SM00847">
    <property type="entry name" value="HA2"/>
    <property type="match status" value="1"/>
</dbReference>
<dbReference type="RefSeq" id="WP_254169315.1">
    <property type="nucleotide sequence ID" value="NZ_JAHESF010000044.1"/>
</dbReference>
<dbReference type="PROSITE" id="PS51192">
    <property type="entry name" value="HELICASE_ATP_BIND_1"/>
    <property type="match status" value="1"/>
</dbReference>
<keyword evidence="1" id="KW-0547">Nucleotide-binding</keyword>
<keyword evidence="4" id="KW-0067">ATP-binding</keyword>
<dbReference type="InterPro" id="IPR013689">
    <property type="entry name" value="RNA_helicase_ATP-dep_HrpB_C"/>
</dbReference>
<dbReference type="GO" id="GO:0005524">
    <property type="term" value="F:ATP binding"/>
    <property type="evidence" value="ECO:0007669"/>
    <property type="project" value="UniProtKB-KW"/>
</dbReference>
<dbReference type="InterPro" id="IPR001650">
    <property type="entry name" value="Helicase_C-like"/>
</dbReference>
<evidence type="ECO:0000256" key="3">
    <source>
        <dbReference type="ARBA" id="ARBA00022806"/>
    </source>
</evidence>
<protein>
    <submittedName>
        <fullName evidence="7">ATP-dependent helicase HrpB</fullName>
    </submittedName>
</protein>
<dbReference type="SUPFAM" id="SSF52540">
    <property type="entry name" value="P-loop containing nucleoside triphosphate hydrolases"/>
    <property type="match status" value="1"/>
</dbReference>
<evidence type="ECO:0000313" key="7">
    <source>
        <dbReference type="EMBL" id="MBT1700626.1"/>
    </source>
</evidence>
<evidence type="ECO:0000256" key="4">
    <source>
        <dbReference type="ARBA" id="ARBA00022840"/>
    </source>
</evidence>
<keyword evidence="3 7" id="KW-0347">Helicase</keyword>
<organism evidence="7 8">
    <name type="scientific">Chryseosolibacter histidini</name>
    <dbReference type="NCBI Taxonomy" id="2782349"/>
    <lineage>
        <taxon>Bacteria</taxon>
        <taxon>Pseudomonadati</taxon>
        <taxon>Bacteroidota</taxon>
        <taxon>Cytophagia</taxon>
        <taxon>Cytophagales</taxon>
        <taxon>Chryseotaleaceae</taxon>
        <taxon>Chryseosolibacter</taxon>
    </lineage>
</organism>
<dbReference type="CDD" id="cd18791">
    <property type="entry name" value="SF2_C_RHA"/>
    <property type="match status" value="1"/>
</dbReference>
<evidence type="ECO:0000256" key="2">
    <source>
        <dbReference type="ARBA" id="ARBA00022801"/>
    </source>
</evidence>
<dbReference type="GO" id="GO:0003676">
    <property type="term" value="F:nucleic acid binding"/>
    <property type="evidence" value="ECO:0007669"/>
    <property type="project" value="InterPro"/>
</dbReference>
<dbReference type="InterPro" id="IPR027417">
    <property type="entry name" value="P-loop_NTPase"/>
</dbReference>
<dbReference type="FunFam" id="3.40.50.300:FF:002125">
    <property type="entry name" value="ATP-dependent helicase HrpB"/>
    <property type="match status" value="1"/>
</dbReference>
<dbReference type="Pfam" id="PF00271">
    <property type="entry name" value="Helicase_C"/>
    <property type="match status" value="1"/>
</dbReference>
<dbReference type="AlphaFoldDB" id="A0AAP2GLN9"/>
<dbReference type="InterPro" id="IPR010225">
    <property type="entry name" value="HrpB"/>
</dbReference>
<evidence type="ECO:0000313" key="8">
    <source>
        <dbReference type="Proteomes" id="UP001319200"/>
    </source>
</evidence>
<evidence type="ECO:0000256" key="1">
    <source>
        <dbReference type="ARBA" id="ARBA00022741"/>
    </source>
</evidence>
<dbReference type="InterPro" id="IPR014001">
    <property type="entry name" value="Helicase_ATP-bd"/>
</dbReference>
<dbReference type="PANTHER" id="PTHR43519">
    <property type="entry name" value="ATP-DEPENDENT RNA HELICASE HRPB"/>
    <property type="match status" value="1"/>
</dbReference>
<dbReference type="Pfam" id="PF00270">
    <property type="entry name" value="DEAD"/>
    <property type="match status" value="1"/>
</dbReference>
<keyword evidence="8" id="KW-1185">Reference proteome</keyword>
<feature type="domain" description="Helicase C-terminal" evidence="6">
    <location>
        <begin position="200"/>
        <end position="368"/>
    </location>
</feature>
<dbReference type="Gene3D" id="3.40.50.300">
    <property type="entry name" value="P-loop containing nucleotide triphosphate hydrolases"/>
    <property type="match status" value="2"/>
</dbReference>
<dbReference type="EMBL" id="JAHESF010000044">
    <property type="protein sequence ID" value="MBT1700626.1"/>
    <property type="molecule type" value="Genomic_DNA"/>
</dbReference>
<dbReference type="GO" id="GO:0016787">
    <property type="term" value="F:hydrolase activity"/>
    <property type="evidence" value="ECO:0007669"/>
    <property type="project" value="UniProtKB-KW"/>
</dbReference>
<dbReference type="Proteomes" id="UP001319200">
    <property type="component" value="Unassembled WGS sequence"/>
</dbReference>
<dbReference type="PROSITE" id="PS51194">
    <property type="entry name" value="HELICASE_CTER"/>
    <property type="match status" value="1"/>
</dbReference>
<dbReference type="Pfam" id="PF24473">
    <property type="entry name" value="CON_HrpB"/>
    <property type="match status" value="1"/>
</dbReference>
<dbReference type="InterPro" id="IPR049614">
    <property type="entry name" value="HrpB_DEXH"/>
</dbReference>
<name>A0AAP2GLN9_9BACT</name>
<dbReference type="Pfam" id="PF08482">
    <property type="entry name" value="HrpB_C"/>
    <property type="match status" value="1"/>
</dbReference>
<keyword evidence="2" id="KW-0378">Hydrolase</keyword>
<dbReference type="CDD" id="cd17990">
    <property type="entry name" value="DEXHc_HrpB"/>
    <property type="match status" value="1"/>
</dbReference>
<proteinExistence type="predicted"/>
<sequence>MKELYPVLEALPELRQKLGEHRIVILQAPPGAGKSTVLPLELMNEAWLAGKKTIMLEPRRLAARSVAMRMAALRQQEVGNAIGYRVRFENRVSENTRIEVVTEGILTRMIQGDNSLEGVGLLIFDEFHERSLQADLALALSLQVQQVLRDDLRILIMSATLDSAKLSALLNAPVVTSLGRQFPVTHQYLPAEQHVPLAVTVTKAIRKAWFEQKGDILAFLPGAGEIQRAAELLENEGLPASIHPLFGDLSFGKQQEAIMPHPQGIRKIVLATSIAETSLTIEGIGVVVDCGYSRVPRFDPRSGLTRLETVRVTKDAADQRAGRAGRLGPGVCYRLWSEGVQMNLVANRTPEILDADLAPLVLELSQWGVKDVQSLTWVTAPPPGAVNQAKELLHQLEALENDQITARGKKMLRFPTHPRIAHMLLEALPDQDNGVKDPAIAAVAADIAALLEERDPLPKEAGADLSLRVEVLRRWRSGEKVAAERNVLERIEKLASAWRKLLKVNTAGTPVADTETGRLVMAAYPERVARQMEKHSERYKLMNGRVAKLPPHDPLTREPWLAVAQLDAGSGEGKIFQAAPLDEQELMTHAAEKQTVSWDDERGMVVAVQEKRIGILLLSARPLNVISEAQRIEVLCAMLRTQGLKVLGWEEKLASWQARVMSLRQWRTNDGWPDVSEQHLLETLETWLAPFLTNIGKRTELQKLEAETILSTIFPWELGSRLDALAPERLPVPSGSLIRLNYFDDGRPPVMEVRLQELFGMLETPAVNEGRNKIILHLLSPGYKPVQVTQDLRSFWSNTYAEVRKELRTRYPKHSWPEDPWTAQAVRGAKRRTG</sequence>
<gene>
    <name evidence="7" type="primary">hrpB</name>
    <name evidence="7" type="ORF">KK083_27300</name>
</gene>
<dbReference type="InterPro" id="IPR007502">
    <property type="entry name" value="Helicase-assoc_dom"/>
</dbReference>
<dbReference type="NCBIfam" id="TIGR01970">
    <property type="entry name" value="DEAH_box_HrpB"/>
    <property type="match status" value="1"/>
</dbReference>
<feature type="domain" description="Helicase ATP-binding" evidence="5">
    <location>
        <begin position="15"/>
        <end position="179"/>
    </location>
</feature>